<evidence type="ECO:0000256" key="5">
    <source>
        <dbReference type="ARBA" id="ARBA00011538"/>
    </source>
</evidence>
<dbReference type="GO" id="GO:0000786">
    <property type="term" value="C:nucleosome"/>
    <property type="evidence" value="ECO:0007669"/>
    <property type="project" value="UniProtKB-KW"/>
</dbReference>
<dbReference type="PRINTS" id="PR00620">
    <property type="entry name" value="HISTONEH2A"/>
</dbReference>
<dbReference type="Pfam" id="PF16211">
    <property type="entry name" value="Histone_H2A_C"/>
    <property type="match status" value="1"/>
</dbReference>
<dbReference type="SUPFAM" id="SSF47113">
    <property type="entry name" value="Histone-fold"/>
    <property type="match status" value="1"/>
</dbReference>
<evidence type="ECO:0000259" key="12">
    <source>
        <dbReference type="Pfam" id="PF00125"/>
    </source>
</evidence>
<evidence type="ECO:0000256" key="8">
    <source>
        <dbReference type="ARBA" id="ARBA00023242"/>
    </source>
</evidence>
<dbReference type="CDD" id="cd00074">
    <property type="entry name" value="HFD_H2A"/>
    <property type="match status" value="1"/>
</dbReference>
<keyword evidence="8 10" id="KW-0539">Nucleus</keyword>
<keyword evidence="15" id="KW-1185">Reference proteome</keyword>
<dbReference type="InterPro" id="IPR032454">
    <property type="entry name" value="Histone_H2A_C"/>
</dbReference>
<gene>
    <name evidence="14" type="ORF">R1flu_007410</name>
</gene>
<dbReference type="AlphaFoldDB" id="A0ABD1YZB4"/>
<feature type="domain" description="Histone H2A C-terminal" evidence="13">
    <location>
        <begin position="167"/>
        <end position="199"/>
    </location>
</feature>
<dbReference type="Gene3D" id="1.10.20.10">
    <property type="entry name" value="Histone, subunit A"/>
    <property type="match status" value="1"/>
</dbReference>
<organism evidence="14 15">
    <name type="scientific">Riccia fluitans</name>
    <dbReference type="NCBI Taxonomy" id="41844"/>
    <lineage>
        <taxon>Eukaryota</taxon>
        <taxon>Viridiplantae</taxon>
        <taxon>Streptophyta</taxon>
        <taxon>Embryophyta</taxon>
        <taxon>Marchantiophyta</taxon>
        <taxon>Marchantiopsida</taxon>
        <taxon>Marchantiidae</taxon>
        <taxon>Marchantiales</taxon>
        <taxon>Ricciaceae</taxon>
        <taxon>Riccia</taxon>
    </lineage>
</organism>
<feature type="domain" description="Core Histone H2A/H2B/H3" evidence="12">
    <location>
        <begin position="83"/>
        <end position="164"/>
    </location>
</feature>
<sequence>MKGGLADTVAHVQNDGVRRCQNVAPLLLYQCVGRADQNSNLQGDGRIVGKGWNCALRKGRTRFNRLAARSVKPAAEMSGRGHSAKAKRKAISKSQRAGLQFPVGRLARYLKNGRYAKRVGSGAPVYLAAVLEYLAAEVLELAGNACRDNNKTRIIPRHIQLAIRNDEELGKLLASVTIAHGGVLPNIHQLLLPKKTAAKLEKEAASKSEKSPSKSDTKSTEK</sequence>
<evidence type="ECO:0000256" key="7">
    <source>
        <dbReference type="ARBA" id="ARBA00023125"/>
    </source>
</evidence>
<dbReference type="GO" id="GO:0000792">
    <property type="term" value="C:heterochromatin"/>
    <property type="evidence" value="ECO:0007669"/>
    <property type="project" value="UniProtKB-ARBA"/>
</dbReference>
<evidence type="ECO:0000256" key="9">
    <source>
        <dbReference type="ARBA" id="ARBA00023269"/>
    </source>
</evidence>
<comment type="caution">
    <text evidence="14">The sequence shown here is derived from an EMBL/GenBank/DDBJ whole genome shotgun (WGS) entry which is preliminary data.</text>
</comment>
<protein>
    <recommendedName>
        <fullName evidence="10">Histone H2A</fullName>
    </recommendedName>
</protein>
<dbReference type="Proteomes" id="UP001605036">
    <property type="component" value="Unassembled WGS sequence"/>
</dbReference>
<dbReference type="InterPro" id="IPR002119">
    <property type="entry name" value="Histone_H2A"/>
</dbReference>
<keyword evidence="7 10" id="KW-0238">DNA-binding</keyword>
<dbReference type="PANTHER" id="PTHR23430">
    <property type="entry name" value="HISTONE H2A"/>
    <property type="match status" value="1"/>
</dbReference>
<dbReference type="InterPro" id="IPR009072">
    <property type="entry name" value="Histone-fold"/>
</dbReference>
<comment type="function">
    <text evidence="1">Core component of nucleosome. Nucleosomes wrap and compact DNA into chromatin, limiting DNA accessibility to the cellular machineries which require DNA as a template. Histones thereby play a central role in transcription regulation, DNA repair, DNA replication and chromosomal stability. DNA accessibility is regulated via a complex set of post-translational modifications of histones, also called histone code, and nucleosome remodeling.</text>
</comment>
<comment type="subcellular location">
    <subcellularLocation>
        <location evidence="3">Chromosome</location>
    </subcellularLocation>
    <subcellularLocation>
        <location evidence="2 10">Nucleus</location>
    </subcellularLocation>
</comment>
<evidence type="ECO:0000256" key="4">
    <source>
        <dbReference type="ARBA" id="ARBA00010691"/>
    </source>
</evidence>
<evidence type="ECO:0000256" key="3">
    <source>
        <dbReference type="ARBA" id="ARBA00004286"/>
    </source>
</evidence>
<dbReference type="EMBL" id="JBHFFA010000003">
    <property type="protein sequence ID" value="KAL2635931.1"/>
    <property type="molecule type" value="Genomic_DNA"/>
</dbReference>
<keyword evidence="6 10" id="KW-0158">Chromosome</keyword>
<evidence type="ECO:0000256" key="6">
    <source>
        <dbReference type="ARBA" id="ARBA00022454"/>
    </source>
</evidence>
<dbReference type="GO" id="GO:0005634">
    <property type="term" value="C:nucleus"/>
    <property type="evidence" value="ECO:0007669"/>
    <property type="project" value="UniProtKB-SubCell"/>
</dbReference>
<feature type="region of interest" description="Disordered" evidence="11">
    <location>
        <begin position="201"/>
        <end position="222"/>
    </location>
</feature>
<evidence type="ECO:0000313" key="15">
    <source>
        <dbReference type="Proteomes" id="UP001605036"/>
    </source>
</evidence>
<comment type="similarity">
    <text evidence="4 10">Belongs to the histone H2A family.</text>
</comment>
<keyword evidence="9 10" id="KW-0544">Nucleosome core</keyword>
<evidence type="ECO:0000313" key="14">
    <source>
        <dbReference type="EMBL" id="KAL2635931.1"/>
    </source>
</evidence>
<dbReference type="FunFam" id="1.10.20.10:FF:000026">
    <property type="entry name" value="Histone H2A"/>
    <property type="match status" value="1"/>
</dbReference>
<evidence type="ECO:0000256" key="11">
    <source>
        <dbReference type="SAM" id="MobiDB-lite"/>
    </source>
</evidence>
<comment type="subunit">
    <text evidence="5 10">The nucleosome is a histone octamer containing two molecules each of H2A, H2B, H3 and H4 assembled in one H3-H4 heterotetramer and two H2A-H2B heterodimers. The octamer wraps approximately 147 bp of DNA.</text>
</comment>
<proteinExistence type="inferred from homology"/>
<dbReference type="GO" id="GO:0070828">
    <property type="term" value="P:heterochromatin organization"/>
    <property type="evidence" value="ECO:0007669"/>
    <property type="project" value="UniProtKB-ARBA"/>
</dbReference>
<dbReference type="InterPro" id="IPR032458">
    <property type="entry name" value="Histone_H2A_CS"/>
</dbReference>
<evidence type="ECO:0000256" key="10">
    <source>
        <dbReference type="RuleBase" id="RU003767"/>
    </source>
</evidence>
<accession>A0ABD1YZB4</accession>
<dbReference type="GO" id="GO:0003682">
    <property type="term" value="F:chromatin binding"/>
    <property type="evidence" value="ECO:0007669"/>
    <property type="project" value="UniProtKB-ARBA"/>
</dbReference>
<name>A0ABD1YZB4_9MARC</name>
<evidence type="ECO:0000256" key="2">
    <source>
        <dbReference type="ARBA" id="ARBA00004123"/>
    </source>
</evidence>
<dbReference type="InterPro" id="IPR007125">
    <property type="entry name" value="H2A/H2B/H3"/>
</dbReference>
<evidence type="ECO:0000256" key="1">
    <source>
        <dbReference type="ARBA" id="ARBA00002001"/>
    </source>
</evidence>
<reference evidence="14 15" key="1">
    <citation type="submission" date="2024-09" db="EMBL/GenBank/DDBJ databases">
        <title>Chromosome-scale assembly of Riccia fluitans.</title>
        <authorList>
            <person name="Paukszto L."/>
            <person name="Sawicki J."/>
            <person name="Karawczyk K."/>
            <person name="Piernik-Szablinska J."/>
            <person name="Szczecinska M."/>
            <person name="Mazdziarz M."/>
        </authorList>
    </citation>
    <scope>NUCLEOTIDE SEQUENCE [LARGE SCALE GENOMIC DNA]</scope>
    <source>
        <strain evidence="14">Rf_01</strain>
        <tissue evidence="14">Aerial parts of the thallus</tissue>
    </source>
</reference>
<dbReference type="Pfam" id="PF00125">
    <property type="entry name" value="Histone"/>
    <property type="match status" value="1"/>
</dbReference>
<evidence type="ECO:0000259" key="13">
    <source>
        <dbReference type="Pfam" id="PF16211"/>
    </source>
</evidence>
<dbReference type="GO" id="GO:0003677">
    <property type="term" value="F:DNA binding"/>
    <property type="evidence" value="ECO:0007669"/>
    <property type="project" value="UniProtKB-KW"/>
</dbReference>
<dbReference type="SMART" id="SM00414">
    <property type="entry name" value="H2A"/>
    <property type="match status" value="1"/>
</dbReference>
<dbReference type="PROSITE" id="PS00046">
    <property type="entry name" value="HISTONE_H2A"/>
    <property type="match status" value="1"/>
</dbReference>